<dbReference type="OrthoDB" id="10013238at2"/>
<accession>A0A419V0A9</accession>
<feature type="compositionally biased region" description="Acidic residues" evidence="1">
    <location>
        <begin position="33"/>
        <end position="46"/>
    </location>
</feature>
<proteinExistence type="predicted"/>
<feature type="signal peptide" evidence="2">
    <location>
        <begin position="1"/>
        <end position="20"/>
    </location>
</feature>
<feature type="chain" id="PRO_5039555204" description="DUF1795 domain-containing protein" evidence="2">
    <location>
        <begin position="21"/>
        <end position="411"/>
    </location>
</feature>
<evidence type="ECO:0000256" key="2">
    <source>
        <dbReference type="SAM" id="SignalP"/>
    </source>
</evidence>
<feature type="compositionally biased region" description="Polar residues" evidence="1">
    <location>
        <begin position="50"/>
        <end position="62"/>
    </location>
</feature>
<keyword evidence="2" id="KW-0732">Signal</keyword>
<comment type="caution">
    <text evidence="3">The sequence shown here is derived from an EMBL/GenBank/DDBJ whole genome shotgun (WGS) entry which is preliminary data.</text>
</comment>
<evidence type="ECO:0008006" key="5">
    <source>
        <dbReference type="Google" id="ProtNLM"/>
    </source>
</evidence>
<evidence type="ECO:0000256" key="1">
    <source>
        <dbReference type="SAM" id="MobiDB-lite"/>
    </source>
</evidence>
<sequence>MTWKASLLLAISFLIAGCSSDNSESSAGNETADSTEETEETNDTEETATQSNSPIQTPTEYTGYTPGRGNPPFYKVDVPDIFTVDPDYYAGPGPLVFTYEPKDIDYFHEGGDYNNAYDQISTLKITSSEIGNGVSNEEYLEQLRTKTINSFVSDGTTYDVIEKEDTEMGPFEYGLRTEEDDHTQITFHTEHEGIGLQATLTIPHDTEEGDMILEQGLEALQTVTFDNPETWEERPDRARFEHEVVYEPYERSEPGTIAEDGYSITFPAFPEEFSLVGTDPASYYMASKTYEDLVDSSRTEYKRTRSSIEILSMPVSSNIYSEEAVAQLDKDDKMWGSSGNIQSLSFVEDNFEMGDFTTGVHREFDTFEEYFFITETETSVIIARYNLIPGTDDYEELKSIYEETITTFELH</sequence>
<dbReference type="PROSITE" id="PS51257">
    <property type="entry name" value="PROKAR_LIPOPROTEIN"/>
    <property type="match status" value="1"/>
</dbReference>
<evidence type="ECO:0000313" key="3">
    <source>
        <dbReference type="EMBL" id="RKD71394.1"/>
    </source>
</evidence>
<feature type="region of interest" description="Disordered" evidence="1">
    <location>
        <begin position="21"/>
        <end position="70"/>
    </location>
</feature>
<dbReference type="AlphaFoldDB" id="A0A419V0A9"/>
<reference evidence="3 4" key="1">
    <citation type="submission" date="2018-09" db="EMBL/GenBank/DDBJ databases">
        <title>Genomic Encyclopedia of Archaeal and Bacterial Type Strains, Phase II (KMG-II): from individual species to whole genera.</title>
        <authorList>
            <person name="Goeker M."/>
        </authorList>
    </citation>
    <scope>NUCLEOTIDE SEQUENCE [LARGE SCALE GENOMIC DNA]</scope>
    <source>
        <strain evidence="3 4">DSM 17008</strain>
    </source>
</reference>
<dbReference type="RefSeq" id="WP_120193927.1">
    <property type="nucleotide sequence ID" value="NZ_RAPK01000010.1"/>
</dbReference>
<protein>
    <recommendedName>
        <fullName evidence="5">DUF1795 domain-containing protein</fullName>
    </recommendedName>
</protein>
<dbReference type="Proteomes" id="UP000285120">
    <property type="component" value="Unassembled WGS sequence"/>
</dbReference>
<evidence type="ECO:0000313" key="4">
    <source>
        <dbReference type="Proteomes" id="UP000285120"/>
    </source>
</evidence>
<name>A0A419V0A9_9BACL</name>
<keyword evidence="4" id="KW-1185">Reference proteome</keyword>
<dbReference type="EMBL" id="RAPK01000010">
    <property type="protein sequence ID" value="RKD71394.1"/>
    <property type="molecule type" value="Genomic_DNA"/>
</dbReference>
<gene>
    <name evidence="3" type="ORF">ATL39_2791</name>
</gene>
<organism evidence="3 4">
    <name type="scientific">Sinobaca qinghaiensis</name>
    <dbReference type="NCBI Taxonomy" id="342944"/>
    <lineage>
        <taxon>Bacteria</taxon>
        <taxon>Bacillati</taxon>
        <taxon>Bacillota</taxon>
        <taxon>Bacilli</taxon>
        <taxon>Bacillales</taxon>
        <taxon>Sporolactobacillaceae</taxon>
        <taxon>Sinobaca</taxon>
    </lineage>
</organism>